<sequence length="471" mass="49521">MNSLLAVFCCCCFCFVFTACFCAVNPQCCSLVAFQCLFVVLCCSLFFGLCQSGWRAAMSLKVWVKRGGMGDEEALGIHVPVDGTAQSVVDACRGVFRHLQPARAALCTEDGIIVARASPVIALRSHTLELIELPPEEAPKRRVDNTTTINRNSAAAAASSAVKSENFLRQTSAEKETRRAPPAPSAAKKSFPTKTSMAAATQAKKTDRTGVGAKETCAASQHLAALWDGLPVFASPLSIKRSTPAVTGILRSARRAYAEAVGSQFGIGNNSSCDRVPPLGGGQSLLIGDGAVAVLRQSGPAGLAECLDAAKDNSVRHDNSFLEAAGENGTDRLKDRERGAPSQCELLALEEVQADRLDNFSPPHGTLPCSETVATAVTAAVSAETELETSHGSEGAAGEAMTTTVAGAVEITKTFMQPLDPEEEQNRTAAGNFVGCGEKIGTAAADRKETDGVSPNTDELSKKAPAYFEEW</sequence>
<keyword evidence="2" id="KW-0812">Transmembrane</keyword>
<keyword evidence="3" id="KW-0732">Signal</keyword>
<feature type="transmembrane region" description="Helical" evidence="2">
    <location>
        <begin position="32"/>
        <end position="50"/>
    </location>
</feature>
<evidence type="ECO:0000313" key="5">
    <source>
        <dbReference type="Proteomes" id="UP000583944"/>
    </source>
</evidence>
<feature type="region of interest" description="Disordered" evidence="1">
    <location>
        <begin position="443"/>
        <end position="471"/>
    </location>
</feature>
<organism evidence="4 5">
    <name type="scientific">Trypanosoma cruzi</name>
    <dbReference type="NCBI Taxonomy" id="5693"/>
    <lineage>
        <taxon>Eukaryota</taxon>
        <taxon>Discoba</taxon>
        <taxon>Euglenozoa</taxon>
        <taxon>Kinetoplastea</taxon>
        <taxon>Metakinetoplastina</taxon>
        <taxon>Trypanosomatida</taxon>
        <taxon>Trypanosomatidae</taxon>
        <taxon>Trypanosoma</taxon>
        <taxon>Schizotrypanum</taxon>
    </lineage>
</organism>
<feature type="region of interest" description="Disordered" evidence="1">
    <location>
        <begin position="170"/>
        <end position="207"/>
    </location>
</feature>
<name>A0A7J6XV93_TRYCR</name>
<keyword evidence="2" id="KW-0472">Membrane</keyword>
<comment type="caution">
    <text evidence="4">The sequence shown here is derived from an EMBL/GenBank/DDBJ whole genome shotgun (WGS) entry which is preliminary data.</text>
</comment>
<proteinExistence type="predicted"/>
<dbReference type="VEuPathDB" id="TriTrypDB:ECC02_008621"/>
<evidence type="ECO:0000256" key="1">
    <source>
        <dbReference type="SAM" id="MobiDB-lite"/>
    </source>
</evidence>
<accession>A0A7J6XV93</accession>
<evidence type="ECO:0000256" key="2">
    <source>
        <dbReference type="SAM" id="Phobius"/>
    </source>
</evidence>
<keyword evidence="2" id="KW-1133">Transmembrane helix</keyword>
<gene>
    <name evidence="4" type="ORF">ECC02_008621</name>
</gene>
<evidence type="ECO:0000256" key="3">
    <source>
        <dbReference type="SAM" id="SignalP"/>
    </source>
</evidence>
<dbReference type="VEuPathDB" id="TriTrypDB:BCY84_19515"/>
<dbReference type="Proteomes" id="UP000583944">
    <property type="component" value="Unassembled WGS sequence"/>
</dbReference>
<reference evidence="4 5" key="1">
    <citation type="journal article" date="2019" name="Genome Biol. Evol.">
        <title>Nanopore Sequencing Significantly Improves Genome Assembly of the Protozoan Parasite Trypanosoma cruzi.</title>
        <authorList>
            <person name="Diaz-Viraque F."/>
            <person name="Pita S."/>
            <person name="Greif G."/>
            <person name="de Souza R.C.M."/>
            <person name="Iraola G."/>
            <person name="Robello C."/>
        </authorList>
    </citation>
    <scope>NUCLEOTIDE SEQUENCE [LARGE SCALE GENOMIC DNA]</scope>
    <source>
        <strain evidence="4 5">Berenice</strain>
    </source>
</reference>
<feature type="signal peptide" evidence="3">
    <location>
        <begin position="1"/>
        <end position="18"/>
    </location>
</feature>
<feature type="chain" id="PRO_5029704171" evidence="3">
    <location>
        <begin position="19"/>
        <end position="471"/>
    </location>
</feature>
<evidence type="ECO:0000313" key="4">
    <source>
        <dbReference type="EMBL" id="KAF5218444.1"/>
    </source>
</evidence>
<dbReference type="AlphaFoldDB" id="A0A7J6XV93"/>
<protein>
    <submittedName>
        <fullName evidence="4">Uncharacterized protein</fullName>
    </submittedName>
</protein>
<dbReference type="EMBL" id="JABDHM010000096">
    <property type="protein sequence ID" value="KAF5218444.1"/>
    <property type="molecule type" value="Genomic_DNA"/>
</dbReference>